<name>A0A3D8YGN1_9BACT</name>
<sequence>MTKADVVSKITSKTGLNKEDAESVLESFFVTIKEALAEGENVYFRGFGSFITKQRAEKTARNITKNTTMIVPAHIIPHFKPSDEFVHQVKQRQLHTA</sequence>
<dbReference type="Proteomes" id="UP000256373">
    <property type="component" value="Unassembled WGS sequence"/>
</dbReference>
<evidence type="ECO:0000256" key="1">
    <source>
        <dbReference type="ARBA" id="ARBA00010529"/>
    </source>
</evidence>
<evidence type="ECO:0000256" key="3">
    <source>
        <dbReference type="ARBA" id="ARBA00023125"/>
    </source>
</evidence>
<dbReference type="CDD" id="cd13836">
    <property type="entry name" value="IHF_B"/>
    <property type="match status" value="1"/>
</dbReference>
<dbReference type="AlphaFoldDB" id="A0A3D8YGN1"/>
<dbReference type="GO" id="GO:0030261">
    <property type="term" value="P:chromosome condensation"/>
    <property type="evidence" value="ECO:0007669"/>
    <property type="project" value="UniProtKB-KW"/>
</dbReference>
<dbReference type="PANTHER" id="PTHR33175:SF3">
    <property type="entry name" value="DNA-BINDING PROTEIN HU-BETA"/>
    <property type="match status" value="1"/>
</dbReference>
<dbReference type="InterPro" id="IPR000119">
    <property type="entry name" value="Hist_DNA-bd"/>
</dbReference>
<evidence type="ECO:0000313" key="6">
    <source>
        <dbReference type="Proteomes" id="UP000256373"/>
    </source>
</evidence>
<dbReference type="Gene3D" id="4.10.520.10">
    <property type="entry name" value="IHF-like DNA-binding proteins"/>
    <property type="match status" value="1"/>
</dbReference>
<comment type="similarity">
    <text evidence="1 4">Belongs to the bacterial histone-like protein family.</text>
</comment>
<reference evidence="5 6" key="1">
    <citation type="submission" date="2018-07" db="EMBL/GenBank/DDBJ databases">
        <title>Dyadobacter roseus sp. nov., isolated from rose rhizosphere soil.</title>
        <authorList>
            <person name="Chen L."/>
        </authorList>
    </citation>
    <scope>NUCLEOTIDE SEQUENCE [LARGE SCALE GENOMIC DNA]</scope>
    <source>
        <strain evidence="5 6">RS19</strain>
    </source>
</reference>
<keyword evidence="2" id="KW-0226">DNA condensation</keyword>
<dbReference type="SUPFAM" id="SSF47729">
    <property type="entry name" value="IHF-like DNA-binding proteins"/>
    <property type="match status" value="1"/>
</dbReference>
<dbReference type="Pfam" id="PF00216">
    <property type="entry name" value="Bac_DNA_binding"/>
    <property type="match status" value="1"/>
</dbReference>
<evidence type="ECO:0000313" key="5">
    <source>
        <dbReference type="EMBL" id="REA63803.1"/>
    </source>
</evidence>
<dbReference type="RefSeq" id="WP_115829554.1">
    <property type="nucleotide sequence ID" value="NZ_QNUL01000002.1"/>
</dbReference>
<dbReference type="GO" id="GO:0003677">
    <property type="term" value="F:DNA binding"/>
    <property type="evidence" value="ECO:0007669"/>
    <property type="project" value="UniProtKB-KW"/>
</dbReference>
<dbReference type="InterPro" id="IPR010992">
    <property type="entry name" value="IHF-like_DNA-bd_dom_sf"/>
</dbReference>
<comment type="caution">
    <text evidence="5">The sequence shown here is derived from an EMBL/GenBank/DDBJ whole genome shotgun (WGS) entry which is preliminary data.</text>
</comment>
<proteinExistence type="inferred from homology"/>
<evidence type="ECO:0000256" key="4">
    <source>
        <dbReference type="RuleBase" id="RU003939"/>
    </source>
</evidence>
<accession>A0A3D8YGN1</accession>
<dbReference type="GO" id="GO:0005829">
    <property type="term" value="C:cytosol"/>
    <property type="evidence" value="ECO:0007669"/>
    <property type="project" value="TreeGrafter"/>
</dbReference>
<keyword evidence="3" id="KW-0238">DNA-binding</keyword>
<dbReference type="OrthoDB" id="9799835at2"/>
<dbReference type="GO" id="GO:0030527">
    <property type="term" value="F:structural constituent of chromatin"/>
    <property type="evidence" value="ECO:0007669"/>
    <property type="project" value="InterPro"/>
</dbReference>
<dbReference type="SMART" id="SM00411">
    <property type="entry name" value="BHL"/>
    <property type="match status" value="1"/>
</dbReference>
<organism evidence="5 6">
    <name type="scientific">Dyadobacter luteus</name>
    <dbReference type="NCBI Taxonomy" id="2259619"/>
    <lineage>
        <taxon>Bacteria</taxon>
        <taxon>Pseudomonadati</taxon>
        <taxon>Bacteroidota</taxon>
        <taxon>Cytophagia</taxon>
        <taxon>Cytophagales</taxon>
        <taxon>Spirosomataceae</taxon>
        <taxon>Dyadobacter</taxon>
    </lineage>
</organism>
<protein>
    <submittedName>
        <fullName evidence="5">Integration host factor subunit beta</fullName>
    </submittedName>
</protein>
<dbReference type="PANTHER" id="PTHR33175">
    <property type="entry name" value="DNA-BINDING PROTEIN HU"/>
    <property type="match status" value="1"/>
</dbReference>
<keyword evidence="6" id="KW-1185">Reference proteome</keyword>
<gene>
    <name evidence="5" type="ORF">DSL64_05100</name>
</gene>
<evidence type="ECO:0000256" key="2">
    <source>
        <dbReference type="ARBA" id="ARBA00023067"/>
    </source>
</evidence>
<dbReference type="EMBL" id="QNUL01000002">
    <property type="protein sequence ID" value="REA63803.1"/>
    <property type="molecule type" value="Genomic_DNA"/>
</dbReference>